<sequence length="490" mass="53853">MVTTRRGTGTDPLATSTPRSSTKKTIGKRELEALGTDDTPTVNKRRRRSIGVKKTPAKEKDEQASQEAGEKKGVIRDSVAVVIPDRTKDWESSPAQEKEEPRSARRGRWRVVITKQNTTEPSTAEPAAEGTVSEDPATTQETEFYTPGTHIASSVYATPADTLDGAASPTPKPTKMAAPKSAQSSQRRKSGKRSQGSNDVTVKSKFPDEIPSSTWESEQAPVDTQDSVPTPTPATKNTQIRFDSEDPIPAPEPVAPEAIDSEPAQDHAEDDASDSDEAPEMVTTATAASKVKATEEDAARAHKAQQEKEELKKQQRAARIAEEQAAKRKREETKAKKLAKRQAREQKHQQRDDSATRERLDVDMHKLPALLPDSILEAAGDRRPPTPPPTRPGKSAEEMHKEKLNRHIKFLEQSEKPVKDVKKGSVNVSVLSKQNALLAPKVNKSTKNIREHWLKGRQQDKKAKKGSGKVPFKKMERRPVGGGFLRGGDE</sequence>
<gene>
    <name evidence="2" type="ORF">CC80DRAFT_488407</name>
</gene>
<feature type="compositionally biased region" description="Basic and acidic residues" evidence="1">
    <location>
        <begin position="85"/>
        <end position="103"/>
    </location>
</feature>
<feature type="region of interest" description="Disordered" evidence="1">
    <location>
        <begin position="453"/>
        <end position="490"/>
    </location>
</feature>
<evidence type="ECO:0000256" key="1">
    <source>
        <dbReference type="SAM" id="MobiDB-lite"/>
    </source>
</evidence>
<organism evidence="2 3">
    <name type="scientific">Byssothecium circinans</name>
    <dbReference type="NCBI Taxonomy" id="147558"/>
    <lineage>
        <taxon>Eukaryota</taxon>
        <taxon>Fungi</taxon>
        <taxon>Dikarya</taxon>
        <taxon>Ascomycota</taxon>
        <taxon>Pezizomycotina</taxon>
        <taxon>Dothideomycetes</taxon>
        <taxon>Pleosporomycetidae</taxon>
        <taxon>Pleosporales</taxon>
        <taxon>Massarineae</taxon>
        <taxon>Massarinaceae</taxon>
        <taxon>Byssothecium</taxon>
    </lineage>
</organism>
<proteinExistence type="predicted"/>
<evidence type="ECO:0000313" key="2">
    <source>
        <dbReference type="EMBL" id="KAF1962038.1"/>
    </source>
</evidence>
<evidence type="ECO:0000313" key="3">
    <source>
        <dbReference type="Proteomes" id="UP000800035"/>
    </source>
</evidence>
<feature type="region of interest" description="Disordered" evidence="1">
    <location>
        <begin position="1"/>
        <end position="399"/>
    </location>
</feature>
<dbReference type="AlphaFoldDB" id="A0A6A5UBA6"/>
<reference evidence="2" key="1">
    <citation type="journal article" date="2020" name="Stud. Mycol.">
        <title>101 Dothideomycetes genomes: a test case for predicting lifestyles and emergence of pathogens.</title>
        <authorList>
            <person name="Haridas S."/>
            <person name="Albert R."/>
            <person name="Binder M."/>
            <person name="Bloem J."/>
            <person name="Labutti K."/>
            <person name="Salamov A."/>
            <person name="Andreopoulos B."/>
            <person name="Baker S."/>
            <person name="Barry K."/>
            <person name="Bills G."/>
            <person name="Bluhm B."/>
            <person name="Cannon C."/>
            <person name="Castanera R."/>
            <person name="Culley D."/>
            <person name="Daum C."/>
            <person name="Ezra D."/>
            <person name="Gonzalez J."/>
            <person name="Henrissat B."/>
            <person name="Kuo A."/>
            <person name="Liang C."/>
            <person name="Lipzen A."/>
            <person name="Lutzoni F."/>
            <person name="Magnuson J."/>
            <person name="Mondo S."/>
            <person name="Nolan M."/>
            <person name="Ohm R."/>
            <person name="Pangilinan J."/>
            <person name="Park H.-J."/>
            <person name="Ramirez L."/>
            <person name="Alfaro M."/>
            <person name="Sun H."/>
            <person name="Tritt A."/>
            <person name="Yoshinaga Y."/>
            <person name="Zwiers L.-H."/>
            <person name="Turgeon B."/>
            <person name="Goodwin S."/>
            <person name="Spatafora J."/>
            <person name="Crous P."/>
            <person name="Grigoriev I."/>
        </authorList>
    </citation>
    <scope>NUCLEOTIDE SEQUENCE</scope>
    <source>
        <strain evidence="2">CBS 675.92</strain>
    </source>
</reference>
<name>A0A6A5UBA6_9PLEO</name>
<feature type="compositionally biased region" description="Gly residues" evidence="1">
    <location>
        <begin position="480"/>
        <end position="490"/>
    </location>
</feature>
<dbReference type="GO" id="GO:0006364">
    <property type="term" value="P:rRNA processing"/>
    <property type="evidence" value="ECO:0007669"/>
    <property type="project" value="InterPro"/>
</dbReference>
<dbReference type="InterPro" id="IPR013268">
    <property type="entry name" value="UTP16"/>
</dbReference>
<feature type="compositionally biased region" description="Polar residues" evidence="1">
    <location>
        <begin position="211"/>
        <end position="241"/>
    </location>
</feature>
<feature type="compositionally biased region" description="Low complexity" evidence="1">
    <location>
        <begin position="166"/>
        <end position="185"/>
    </location>
</feature>
<keyword evidence="3" id="KW-1185">Reference proteome</keyword>
<feature type="compositionally biased region" description="Polar residues" evidence="1">
    <location>
        <begin position="1"/>
        <end position="20"/>
    </location>
</feature>
<dbReference type="Proteomes" id="UP000800035">
    <property type="component" value="Unassembled WGS sequence"/>
</dbReference>
<feature type="compositionally biased region" description="Basic and acidic residues" evidence="1">
    <location>
        <begin position="342"/>
        <end position="366"/>
    </location>
</feature>
<dbReference type="EMBL" id="ML976980">
    <property type="protein sequence ID" value="KAF1962038.1"/>
    <property type="molecule type" value="Genomic_DNA"/>
</dbReference>
<feature type="compositionally biased region" description="Basic and acidic residues" evidence="1">
    <location>
        <begin position="292"/>
        <end position="335"/>
    </location>
</feature>
<dbReference type="Pfam" id="PF08297">
    <property type="entry name" value="U3_snoRNA_assoc"/>
    <property type="match status" value="1"/>
</dbReference>
<feature type="compositionally biased region" description="Basic residues" evidence="1">
    <location>
        <begin position="462"/>
        <end position="472"/>
    </location>
</feature>
<dbReference type="OrthoDB" id="5423707at2759"/>
<feature type="compositionally biased region" description="Basic and acidic residues" evidence="1">
    <location>
        <begin position="56"/>
        <end position="75"/>
    </location>
</feature>
<accession>A0A6A5UBA6</accession>
<dbReference type="GO" id="GO:0030515">
    <property type="term" value="F:snoRNA binding"/>
    <property type="evidence" value="ECO:0007669"/>
    <property type="project" value="InterPro"/>
</dbReference>
<feature type="compositionally biased region" description="Acidic residues" evidence="1">
    <location>
        <begin position="268"/>
        <end position="279"/>
    </location>
</feature>
<feature type="compositionally biased region" description="Low complexity" evidence="1">
    <location>
        <begin position="282"/>
        <end position="291"/>
    </location>
</feature>
<protein>
    <submittedName>
        <fullName evidence="2">Uncharacterized protein</fullName>
    </submittedName>
</protein>